<dbReference type="KEGG" id="aqu:100637307"/>
<dbReference type="SMART" id="SM00086">
    <property type="entry name" value="PAC"/>
    <property type="match status" value="1"/>
</dbReference>
<feature type="region of interest" description="Disordered" evidence="5">
    <location>
        <begin position="159"/>
        <end position="200"/>
    </location>
</feature>
<keyword evidence="2" id="KW-0238">DNA-binding</keyword>
<dbReference type="PROSITE" id="PS50112">
    <property type="entry name" value="PAS"/>
    <property type="match status" value="1"/>
</dbReference>
<dbReference type="GO" id="GO:0005634">
    <property type="term" value="C:nucleus"/>
    <property type="evidence" value="ECO:0007669"/>
    <property type="project" value="InterPro"/>
</dbReference>
<dbReference type="GO" id="GO:0003700">
    <property type="term" value="F:DNA-binding transcription factor activity"/>
    <property type="evidence" value="ECO:0007669"/>
    <property type="project" value="InterPro"/>
</dbReference>
<keyword evidence="3" id="KW-0804">Transcription</keyword>
<feature type="domain" description="PAS" evidence="6">
    <location>
        <begin position="61"/>
        <end position="110"/>
    </location>
</feature>
<dbReference type="RefSeq" id="XP_019857454.1">
    <property type="nucleotide sequence ID" value="XM_020001895.1"/>
</dbReference>
<dbReference type="InterPro" id="IPR000014">
    <property type="entry name" value="PAS"/>
</dbReference>
<dbReference type="PANTHER" id="PTHR23042">
    <property type="entry name" value="CIRCADIAN PROTEIN CLOCK/ARNT/BMAL/PAS"/>
    <property type="match status" value="1"/>
</dbReference>
<dbReference type="Proteomes" id="UP000007879">
    <property type="component" value="Unassembled WGS sequence"/>
</dbReference>
<protein>
    <recommendedName>
        <fullName evidence="6">PAS domain-containing protein</fullName>
    </recommendedName>
</protein>
<feature type="region of interest" description="Disordered" evidence="5">
    <location>
        <begin position="212"/>
        <end position="248"/>
    </location>
</feature>
<dbReference type="GeneID" id="100637307"/>
<evidence type="ECO:0000313" key="7">
    <source>
        <dbReference type="EnsemblMetazoa" id="XP_019857454.1"/>
    </source>
</evidence>
<reference evidence="8" key="1">
    <citation type="journal article" date="2010" name="Nature">
        <title>The Amphimedon queenslandica genome and the evolution of animal complexity.</title>
        <authorList>
            <person name="Srivastava M."/>
            <person name="Simakov O."/>
            <person name="Chapman J."/>
            <person name="Fahey B."/>
            <person name="Gauthier M.E."/>
            <person name="Mitros T."/>
            <person name="Richards G.S."/>
            <person name="Conaco C."/>
            <person name="Dacre M."/>
            <person name="Hellsten U."/>
            <person name="Larroux C."/>
            <person name="Putnam N.H."/>
            <person name="Stanke M."/>
            <person name="Adamska M."/>
            <person name="Darling A."/>
            <person name="Degnan S.M."/>
            <person name="Oakley T.H."/>
            <person name="Plachetzki D.C."/>
            <person name="Zhai Y."/>
            <person name="Adamski M."/>
            <person name="Calcino A."/>
            <person name="Cummins S.F."/>
            <person name="Goodstein D.M."/>
            <person name="Harris C."/>
            <person name="Jackson D.J."/>
            <person name="Leys S.P."/>
            <person name="Shu S."/>
            <person name="Woodcroft B.J."/>
            <person name="Vervoort M."/>
            <person name="Kosik K.S."/>
            <person name="Manning G."/>
            <person name="Degnan B.M."/>
            <person name="Rokhsar D.S."/>
        </authorList>
    </citation>
    <scope>NUCLEOTIDE SEQUENCE [LARGE SCALE GENOMIC DNA]</scope>
</reference>
<dbReference type="SMART" id="SM00091">
    <property type="entry name" value="PAS"/>
    <property type="match status" value="1"/>
</dbReference>
<proteinExistence type="predicted"/>
<evidence type="ECO:0000256" key="2">
    <source>
        <dbReference type="ARBA" id="ARBA00023125"/>
    </source>
</evidence>
<dbReference type="GO" id="GO:0005737">
    <property type="term" value="C:cytoplasm"/>
    <property type="evidence" value="ECO:0007669"/>
    <property type="project" value="InterPro"/>
</dbReference>
<feature type="compositionally biased region" description="Low complexity" evidence="5">
    <location>
        <begin position="228"/>
        <end position="243"/>
    </location>
</feature>
<dbReference type="GO" id="GO:0003677">
    <property type="term" value="F:DNA binding"/>
    <property type="evidence" value="ECO:0007669"/>
    <property type="project" value="UniProtKB-KW"/>
</dbReference>
<dbReference type="AlphaFoldDB" id="A0AAN0JKZ1"/>
<dbReference type="InterPro" id="IPR035965">
    <property type="entry name" value="PAS-like_dom_sf"/>
</dbReference>
<dbReference type="InterPro" id="IPR050933">
    <property type="entry name" value="Circadian_TF"/>
</dbReference>
<organism evidence="7 8">
    <name type="scientific">Amphimedon queenslandica</name>
    <name type="common">Sponge</name>
    <dbReference type="NCBI Taxonomy" id="400682"/>
    <lineage>
        <taxon>Eukaryota</taxon>
        <taxon>Metazoa</taxon>
        <taxon>Porifera</taxon>
        <taxon>Demospongiae</taxon>
        <taxon>Heteroscleromorpha</taxon>
        <taxon>Haplosclerida</taxon>
        <taxon>Niphatidae</taxon>
        <taxon>Amphimedon</taxon>
    </lineage>
</organism>
<evidence type="ECO:0000256" key="1">
    <source>
        <dbReference type="ARBA" id="ARBA00023015"/>
    </source>
</evidence>
<dbReference type="EnsemblMetazoa" id="XM_020001895.1">
    <property type="protein sequence ID" value="XP_019857454.1"/>
    <property type="gene ID" value="LOC100637307"/>
</dbReference>
<dbReference type="GO" id="GO:0005667">
    <property type="term" value="C:transcription regulator complex"/>
    <property type="evidence" value="ECO:0007669"/>
    <property type="project" value="InterPro"/>
</dbReference>
<keyword evidence="8" id="KW-1185">Reference proteome</keyword>
<accession>A0AAN0JKZ1</accession>
<keyword evidence="1" id="KW-0805">Transcription regulation</keyword>
<evidence type="ECO:0000259" key="6">
    <source>
        <dbReference type="PROSITE" id="PS50112"/>
    </source>
</evidence>
<evidence type="ECO:0000256" key="5">
    <source>
        <dbReference type="SAM" id="MobiDB-lite"/>
    </source>
</evidence>
<dbReference type="NCBIfam" id="TIGR00229">
    <property type="entry name" value="sensory_box"/>
    <property type="match status" value="1"/>
</dbReference>
<feature type="compositionally biased region" description="Polar residues" evidence="5">
    <location>
        <begin position="167"/>
        <end position="193"/>
    </location>
</feature>
<keyword evidence="4" id="KW-0539">Nucleus</keyword>
<name>A0AAN0JKZ1_AMPQE</name>
<dbReference type="CDD" id="cd00130">
    <property type="entry name" value="PAS"/>
    <property type="match status" value="1"/>
</dbReference>
<dbReference type="Gene3D" id="3.30.450.20">
    <property type="entry name" value="PAS domain"/>
    <property type="match status" value="1"/>
</dbReference>
<evidence type="ECO:0000256" key="4">
    <source>
        <dbReference type="ARBA" id="ARBA00023242"/>
    </source>
</evidence>
<dbReference type="InterPro" id="IPR001610">
    <property type="entry name" value="PAC"/>
</dbReference>
<evidence type="ECO:0000313" key="8">
    <source>
        <dbReference type="Proteomes" id="UP000007879"/>
    </source>
</evidence>
<evidence type="ECO:0000256" key="3">
    <source>
        <dbReference type="ARBA" id="ARBA00023163"/>
    </source>
</evidence>
<dbReference type="InterPro" id="IPR001067">
    <property type="entry name" value="Nuc_translocat"/>
</dbReference>
<dbReference type="PRINTS" id="PR00785">
    <property type="entry name" value="NCTRNSLOCATR"/>
</dbReference>
<reference evidence="7" key="2">
    <citation type="submission" date="2024-06" db="UniProtKB">
        <authorList>
            <consortium name="EnsemblMetazoa"/>
        </authorList>
    </citation>
    <scope>IDENTIFICATION</scope>
</reference>
<dbReference type="SUPFAM" id="SSF55785">
    <property type="entry name" value="PYP-like sensor domain (PAS domain)"/>
    <property type="match status" value="1"/>
</dbReference>
<sequence length="339" mass="37534">MVIRNLTLAERQSLQVEKDANGACLVAVARLQHFGDSTSSACASSMLPSNDREFIARVGVDGRFSYIDPRVSNILGYLPQDLIGHNSYDYFHPDDMQKMIQLHHEAMKQRTPMPTVHYRFLSKDKKWVWLAMKAFSFVNPFSHQVEYVVCTNVVHTRSTGGEKSEQAQETVTQVDASKQSTSGPVNRGASSSRGGMKNNVLTDLLPDLNWQQTSKSSSTIPPPLPAPSTSSQALVDSQSSSVVTQPADTTVQENAVTAQRLVDNYLKMITPTPHRKDFNYGFPPGLFPAEVDLEGSAQAYHSLIDGLENCSDLQQLLNQVDADPVRSNNIFNELDLDIF</sequence>
<dbReference type="Pfam" id="PF14598">
    <property type="entry name" value="PAS_11"/>
    <property type="match status" value="1"/>
</dbReference>